<evidence type="ECO:0000313" key="2">
    <source>
        <dbReference type="EMBL" id="SES03220.1"/>
    </source>
</evidence>
<dbReference type="Proteomes" id="UP000199687">
    <property type="component" value="Unassembled WGS sequence"/>
</dbReference>
<dbReference type="RefSeq" id="WP_089742387.1">
    <property type="nucleotide sequence ID" value="NZ_FOGL01000015.1"/>
</dbReference>
<keyword evidence="1" id="KW-1133">Transmembrane helix</keyword>
<gene>
    <name evidence="2" type="ORF">SAMN04487944_115129</name>
</gene>
<accession>A0A1H9U0S2</accession>
<sequence length="139" mass="15792">MIRRKLITTLLATPLSLLIIFGVFFGEWKQPVELVIMTVTFGLWVSPFILLYGVPVTFLSDFATKRLRGGKRTITAFFIHLCFGILFGFIFPMGIDFSLIGIKLNLASISAMITALFFWGIDELLRRKKVKSKVIEKLT</sequence>
<feature type="transmembrane region" description="Helical" evidence="1">
    <location>
        <begin position="74"/>
        <end position="94"/>
    </location>
</feature>
<feature type="transmembrane region" description="Helical" evidence="1">
    <location>
        <begin position="100"/>
        <end position="121"/>
    </location>
</feature>
<reference evidence="2 3" key="1">
    <citation type="submission" date="2016-10" db="EMBL/GenBank/DDBJ databases">
        <authorList>
            <person name="de Groot N.N."/>
        </authorList>
    </citation>
    <scope>NUCLEOTIDE SEQUENCE [LARGE SCALE GENOMIC DNA]</scope>
    <source>
        <strain evidence="2 3">CGMCC 1.7727</strain>
    </source>
</reference>
<name>A0A1H9U0S2_9BACI</name>
<dbReference type="STRING" id="531814.SAMN04487944_115129"/>
<dbReference type="AlphaFoldDB" id="A0A1H9U0S2"/>
<feature type="transmembrane region" description="Helical" evidence="1">
    <location>
        <begin position="34"/>
        <end position="54"/>
    </location>
</feature>
<evidence type="ECO:0000313" key="3">
    <source>
        <dbReference type="Proteomes" id="UP000199687"/>
    </source>
</evidence>
<keyword evidence="1" id="KW-0812">Transmembrane</keyword>
<evidence type="ECO:0000256" key="1">
    <source>
        <dbReference type="SAM" id="Phobius"/>
    </source>
</evidence>
<keyword evidence="1" id="KW-0472">Membrane</keyword>
<proteinExistence type="predicted"/>
<keyword evidence="3" id="KW-1185">Reference proteome</keyword>
<dbReference type="OrthoDB" id="2971980at2"/>
<protein>
    <submittedName>
        <fullName evidence="2">Uncharacterized protein</fullName>
    </submittedName>
</protein>
<organism evidence="2 3">
    <name type="scientific">Gracilibacillus ureilyticus</name>
    <dbReference type="NCBI Taxonomy" id="531814"/>
    <lineage>
        <taxon>Bacteria</taxon>
        <taxon>Bacillati</taxon>
        <taxon>Bacillota</taxon>
        <taxon>Bacilli</taxon>
        <taxon>Bacillales</taxon>
        <taxon>Bacillaceae</taxon>
        <taxon>Gracilibacillus</taxon>
    </lineage>
</organism>
<dbReference type="EMBL" id="FOGL01000015">
    <property type="protein sequence ID" value="SES03220.1"/>
    <property type="molecule type" value="Genomic_DNA"/>
</dbReference>
<feature type="transmembrane region" description="Helical" evidence="1">
    <location>
        <begin position="7"/>
        <end position="28"/>
    </location>
</feature>